<name>A0ABQ1RI49_9ALTE</name>
<keyword evidence="16" id="KW-1185">Reference proteome</keyword>
<feature type="domain" description="TonB-dependent receptor-like beta-barrel" evidence="13">
    <location>
        <begin position="430"/>
        <end position="971"/>
    </location>
</feature>
<dbReference type="Gene3D" id="2.170.130.10">
    <property type="entry name" value="TonB-dependent receptor, plug domain"/>
    <property type="match status" value="1"/>
</dbReference>
<feature type="signal peptide" evidence="12">
    <location>
        <begin position="1"/>
        <end position="26"/>
    </location>
</feature>
<keyword evidence="3 9" id="KW-1134">Transmembrane beta strand</keyword>
<dbReference type="PROSITE" id="PS52016">
    <property type="entry name" value="TONB_DEPENDENT_REC_3"/>
    <property type="match status" value="1"/>
</dbReference>
<comment type="subcellular location">
    <subcellularLocation>
        <location evidence="1 9">Cell outer membrane</location>
        <topology evidence="1 9">Multi-pass membrane protein</topology>
    </subcellularLocation>
</comment>
<evidence type="ECO:0000256" key="4">
    <source>
        <dbReference type="ARBA" id="ARBA00022692"/>
    </source>
</evidence>
<evidence type="ECO:0000256" key="11">
    <source>
        <dbReference type="RuleBase" id="RU003357"/>
    </source>
</evidence>
<keyword evidence="2 9" id="KW-0813">Transport</keyword>
<evidence type="ECO:0000256" key="2">
    <source>
        <dbReference type="ARBA" id="ARBA00022448"/>
    </source>
</evidence>
<evidence type="ECO:0000259" key="13">
    <source>
        <dbReference type="Pfam" id="PF00593"/>
    </source>
</evidence>
<feature type="chain" id="PRO_5046179924" evidence="12">
    <location>
        <begin position="27"/>
        <end position="1013"/>
    </location>
</feature>
<evidence type="ECO:0000313" key="15">
    <source>
        <dbReference type="EMBL" id="GGD70595.1"/>
    </source>
</evidence>
<keyword evidence="4 9" id="KW-0812">Transmembrane</keyword>
<keyword evidence="6 11" id="KW-0798">TonB box</keyword>
<evidence type="ECO:0000256" key="6">
    <source>
        <dbReference type="ARBA" id="ARBA00023077"/>
    </source>
</evidence>
<protein>
    <submittedName>
        <fullName evidence="15">TonB-dependent receptor</fullName>
    </submittedName>
</protein>
<reference evidence="16" key="1">
    <citation type="journal article" date="2019" name="Int. J. Syst. Evol. Microbiol.">
        <title>The Global Catalogue of Microorganisms (GCM) 10K type strain sequencing project: providing services to taxonomists for standard genome sequencing and annotation.</title>
        <authorList>
            <consortium name="The Broad Institute Genomics Platform"/>
            <consortium name="The Broad Institute Genome Sequencing Center for Infectious Disease"/>
            <person name="Wu L."/>
            <person name="Ma J."/>
        </authorList>
    </citation>
    <scope>NUCLEOTIDE SEQUENCE [LARGE SCALE GENOMIC DNA]</scope>
    <source>
        <strain evidence="16">CGMCC 1.12923</strain>
    </source>
</reference>
<keyword evidence="5 12" id="KW-0732">Signal</keyword>
<dbReference type="PROSITE" id="PS01156">
    <property type="entry name" value="TONB_DEPENDENT_REC_2"/>
    <property type="match status" value="1"/>
</dbReference>
<dbReference type="InterPro" id="IPR036942">
    <property type="entry name" value="Beta-barrel_TonB_sf"/>
</dbReference>
<dbReference type="InterPro" id="IPR000531">
    <property type="entry name" value="Beta-barrel_TonB"/>
</dbReference>
<feature type="domain" description="TonB-dependent receptor plug" evidence="14">
    <location>
        <begin position="65"/>
        <end position="178"/>
    </location>
</feature>
<feature type="short sequence motif" description="TonB C-terminal box" evidence="10">
    <location>
        <begin position="996"/>
        <end position="1013"/>
    </location>
</feature>
<dbReference type="InterPro" id="IPR037066">
    <property type="entry name" value="Plug_dom_sf"/>
</dbReference>
<dbReference type="SUPFAM" id="SSF56935">
    <property type="entry name" value="Porins"/>
    <property type="match status" value="1"/>
</dbReference>
<evidence type="ECO:0000256" key="12">
    <source>
        <dbReference type="SAM" id="SignalP"/>
    </source>
</evidence>
<dbReference type="InterPro" id="IPR010917">
    <property type="entry name" value="TonB_rcpt_CS"/>
</dbReference>
<keyword evidence="15" id="KW-0675">Receptor</keyword>
<dbReference type="PANTHER" id="PTHR47234:SF2">
    <property type="entry name" value="TONB-DEPENDENT RECEPTOR"/>
    <property type="match status" value="1"/>
</dbReference>
<evidence type="ECO:0000256" key="8">
    <source>
        <dbReference type="ARBA" id="ARBA00023237"/>
    </source>
</evidence>
<evidence type="ECO:0000256" key="7">
    <source>
        <dbReference type="ARBA" id="ARBA00023136"/>
    </source>
</evidence>
<dbReference type="Proteomes" id="UP000614272">
    <property type="component" value="Unassembled WGS sequence"/>
</dbReference>
<evidence type="ECO:0000256" key="9">
    <source>
        <dbReference type="PROSITE-ProRule" id="PRU01360"/>
    </source>
</evidence>
<proteinExistence type="inferred from homology"/>
<evidence type="ECO:0000256" key="1">
    <source>
        <dbReference type="ARBA" id="ARBA00004571"/>
    </source>
</evidence>
<dbReference type="EMBL" id="BMGJ01000011">
    <property type="protein sequence ID" value="GGD70595.1"/>
    <property type="molecule type" value="Genomic_DNA"/>
</dbReference>
<keyword evidence="8 9" id="KW-0998">Cell outer membrane</keyword>
<dbReference type="Pfam" id="PF07715">
    <property type="entry name" value="Plug"/>
    <property type="match status" value="1"/>
</dbReference>
<comment type="similarity">
    <text evidence="9 11">Belongs to the TonB-dependent receptor family.</text>
</comment>
<gene>
    <name evidence="15" type="ORF">GCM10011357_27100</name>
</gene>
<evidence type="ECO:0000259" key="14">
    <source>
        <dbReference type="Pfam" id="PF07715"/>
    </source>
</evidence>
<dbReference type="InterPro" id="IPR039426">
    <property type="entry name" value="TonB-dep_rcpt-like"/>
</dbReference>
<sequence length="1013" mass="111249">MKANKLTRAVQLALTGVLVASGASQAQQEIERTTTAQTSAEAQTANDEERISITGTRIKRDSFSVSTPLVVMDKEAIQDAGLENLAEVLVENMPSLSAGVSNSNSQSSVQNTGLSTIDLRDLGTDRTLTLIDGRRVVSNSYSGNYISLSTIPAKMVERVEIISGGASAVYGSDAIAGVVNIITTQGSEGFNINAKGGGTTNGGGEEFSLDAGYGSSFDNGKGYVYMASSWDREFGIKATDRGRSAVEADFDYNTSLLCNEMDTIDGDQCMRDITQADWANKSDDAPGGVFEEEGADEGKGWYYTEAGLQSGFNQNEHGYASSQLGNLKIPEDRFATAVKVDYAISADTEFYGQLHYSLNESYNVKTPEGQDENDDELLLDPDTNLPVAELPEPGEIQPDNPFIPDEIAANHSSQIDWDRRFTEVGNVTTDNKRETLRTFAGLRGFVFNDWNWDVSAGYGKFKQEQTRLNEINIINLSQGLNAERLNDGTIQCKDAAARQAGCVPVNLFGLGSITPEMADWIRANPTITTDIEQINVVGYMSGELFELPAGPVSSAFGIEYRRDTQKLSTSEEQRYGGITFNVVPTFKGDMDVIEAFGELSLPLVRDAALAQSLDMDLSLRLADYSPENIDIVSSFKTGLTWVPVNGYLIRANFARAQRAPNITELLSPPRGDYDSFNDICDGVTADSTDEGHEACRQDPGIQAAIAQNGVFEDETSGYSPNTGNPNLKEETADTYTLGISAQPEQIEGLRIALDYYDISIKDAIGQVENEDILTECYNSSAPYGESNPFCNDIRRDEDGQLQEILQRVFNLDEIITRGYDVAAEYRFETQNWGEFTFRTDWTHVIEYTVTRETISDGLQSNRYDGELDSGIFTDSAVASITWRQDGWRLRWKARYKSDSVDDFGREEDYLELFAENDTACAQNSDDCITNPEVPAYLYFPSYITHDLSVSYDLPEEVSGADMRLYAGVKNLFDNLGPFVPRVGDVQSGSRGNFESQFGGGVGRYVYAGLSMNF</sequence>
<comment type="caution">
    <text evidence="15">The sequence shown here is derived from an EMBL/GenBank/DDBJ whole genome shotgun (WGS) entry which is preliminary data.</text>
</comment>
<evidence type="ECO:0000256" key="5">
    <source>
        <dbReference type="ARBA" id="ARBA00022729"/>
    </source>
</evidence>
<dbReference type="Gene3D" id="2.40.170.20">
    <property type="entry name" value="TonB-dependent receptor, beta-barrel domain"/>
    <property type="match status" value="1"/>
</dbReference>
<dbReference type="Pfam" id="PF00593">
    <property type="entry name" value="TonB_dep_Rec_b-barrel"/>
    <property type="match status" value="1"/>
</dbReference>
<dbReference type="PANTHER" id="PTHR47234">
    <property type="match status" value="1"/>
</dbReference>
<evidence type="ECO:0000256" key="3">
    <source>
        <dbReference type="ARBA" id="ARBA00022452"/>
    </source>
</evidence>
<accession>A0ABQ1RI49</accession>
<dbReference type="InterPro" id="IPR012910">
    <property type="entry name" value="Plug_dom"/>
</dbReference>
<keyword evidence="7 9" id="KW-0472">Membrane</keyword>
<organism evidence="15 16">
    <name type="scientific">Lacimicrobium alkaliphilum</name>
    <dbReference type="NCBI Taxonomy" id="1526571"/>
    <lineage>
        <taxon>Bacteria</taxon>
        <taxon>Pseudomonadati</taxon>
        <taxon>Pseudomonadota</taxon>
        <taxon>Gammaproteobacteria</taxon>
        <taxon>Alteromonadales</taxon>
        <taxon>Alteromonadaceae</taxon>
        <taxon>Lacimicrobium</taxon>
    </lineage>
</organism>
<evidence type="ECO:0000256" key="10">
    <source>
        <dbReference type="PROSITE-ProRule" id="PRU10144"/>
    </source>
</evidence>
<dbReference type="RefSeq" id="WP_099035366.1">
    <property type="nucleotide sequence ID" value="NZ_BMGJ01000011.1"/>
</dbReference>
<evidence type="ECO:0000313" key="16">
    <source>
        <dbReference type="Proteomes" id="UP000614272"/>
    </source>
</evidence>